<sequence>MDASPAVAHALRILDALARAAGPRSAVALGRELSIPRSTTYRVLSTMAAHGYVVHVPDLGYALGPAAHELSWAYQRQAPLQRVAGPLLAALADALGHNAHLSVLHGKDVLYVIEERVKGRPRLITDVGVRLPAELTASGCAMLSRLTSAQISALYPSKEALVDRNDNGPATVSELRRELASIRARGYARETELVSTGLGSVAAPVLDSAGHPAASVAVTFPLGTGEPEIERVAEQVRRTAATIEARLERRRPPA</sequence>
<dbReference type="eggNOG" id="COG1414">
    <property type="taxonomic scope" value="Bacteria"/>
</dbReference>
<dbReference type="InterPro" id="IPR036388">
    <property type="entry name" value="WH-like_DNA-bd_sf"/>
</dbReference>
<evidence type="ECO:0000313" key="6">
    <source>
        <dbReference type="EMBL" id="GAB95994.1"/>
    </source>
</evidence>
<keyword evidence="7" id="KW-1185">Reference proteome</keyword>
<dbReference type="InterPro" id="IPR050707">
    <property type="entry name" value="HTH_MetabolicPath_Reg"/>
</dbReference>
<dbReference type="InterPro" id="IPR014757">
    <property type="entry name" value="Tscrpt_reg_IclR_C"/>
</dbReference>
<feature type="domain" description="IclR-ED" evidence="5">
    <location>
        <begin position="66"/>
        <end position="249"/>
    </location>
</feature>
<gene>
    <name evidence="6" type="ORF">KILIM_030_00360</name>
</gene>
<dbReference type="OrthoDB" id="3734039at2"/>
<dbReference type="InterPro" id="IPR005471">
    <property type="entry name" value="Tscrpt_reg_IclR_N"/>
</dbReference>
<evidence type="ECO:0000256" key="2">
    <source>
        <dbReference type="ARBA" id="ARBA00023125"/>
    </source>
</evidence>
<reference evidence="6 7" key="1">
    <citation type="submission" date="2012-08" db="EMBL/GenBank/DDBJ databases">
        <title>Whole genome shotgun sequence of Kineosphaera limosa NBRC 100340.</title>
        <authorList>
            <person name="Yoshida I."/>
            <person name="Isaki S."/>
            <person name="Hosoyama A."/>
            <person name="Tsuchikane K."/>
            <person name="Katsumata H."/>
            <person name="Ando Y."/>
            <person name="Ohji S."/>
            <person name="Hamada M."/>
            <person name="Tamura T."/>
            <person name="Yamazoe A."/>
            <person name="Yamazaki S."/>
            <person name="Fujita N."/>
        </authorList>
    </citation>
    <scope>NUCLEOTIDE SEQUENCE [LARGE SCALE GENOMIC DNA]</scope>
    <source>
        <strain evidence="6 7">NBRC 100340</strain>
    </source>
</reference>
<dbReference type="PROSITE" id="PS51078">
    <property type="entry name" value="ICLR_ED"/>
    <property type="match status" value="1"/>
</dbReference>
<comment type="caution">
    <text evidence="6">The sequence shown here is derived from an EMBL/GenBank/DDBJ whole genome shotgun (WGS) entry which is preliminary data.</text>
</comment>
<organism evidence="6 7">
    <name type="scientific">Kineosphaera limosa NBRC 100340</name>
    <dbReference type="NCBI Taxonomy" id="1184609"/>
    <lineage>
        <taxon>Bacteria</taxon>
        <taxon>Bacillati</taxon>
        <taxon>Actinomycetota</taxon>
        <taxon>Actinomycetes</taxon>
        <taxon>Micrococcales</taxon>
        <taxon>Dermatophilaceae</taxon>
        <taxon>Kineosphaera</taxon>
    </lineage>
</organism>
<keyword evidence="2" id="KW-0238">DNA-binding</keyword>
<proteinExistence type="predicted"/>
<dbReference type="AlphaFoldDB" id="K6XAZ7"/>
<dbReference type="SMART" id="SM00346">
    <property type="entry name" value="HTH_ICLR"/>
    <property type="match status" value="1"/>
</dbReference>
<dbReference type="EMBL" id="BAHD01000030">
    <property type="protein sequence ID" value="GAB95994.1"/>
    <property type="molecule type" value="Genomic_DNA"/>
</dbReference>
<keyword evidence="1" id="KW-0805">Transcription regulation</keyword>
<evidence type="ECO:0000256" key="1">
    <source>
        <dbReference type="ARBA" id="ARBA00023015"/>
    </source>
</evidence>
<protein>
    <submittedName>
        <fullName evidence="6">Putative IclR family transcriptional regulator</fullName>
    </submittedName>
</protein>
<dbReference type="PANTHER" id="PTHR30136">
    <property type="entry name" value="HELIX-TURN-HELIX TRANSCRIPTIONAL REGULATOR, ICLR FAMILY"/>
    <property type="match status" value="1"/>
</dbReference>
<dbReference type="GO" id="GO:0003677">
    <property type="term" value="F:DNA binding"/>
    <property type="evidence" value="ECO:0007669"/>
    <property type="project" value="UniProtKB-KW"/>
</dbReference>
<evidence type="ECO:0000259" key="5">
    <source>
        <dbReference type="PROSITE" id="PS51078"/>
    </source>
</evidence>
<dbReference type="InterPro" id="IPR029016">
    <property type="entry name" value="GAF-like_dom_sf"/>
</dbReference>
<dbReference type="PANTHER" id="PTHR30136:SF24">
    <property type="entry name" value="HTH-TYPE TRANSCRIPTIONAL REPRESSOR ALLR"/>
    <property type="match status" value="1"/>
</dbReference>
<evidence type="ECO:0000313" key="7">
    <source>
        <dbReference type="Proteomes" id="UP000008366"/>
    </source>
</evidence>
<dbReference type="Proteomes" id="UP000008366">
    <property type="component" value="Unassembled WGS sequence"/>
</dbReference>
<name>K6XAZ7_9MICO</name>
<dbReference type="RefSeq" id="WP_006592526.1">
    <property type="nucleotide sequence ID" value="NZ_BAHD01000030.1"/>
</dbReference>
<dbReference type="GO" id="GO:0003700">
    <property type="term" value="F:DNA-binding transcription factor activity"/>
    <property type="evidence" value="ECO:0007669"/>
    <property type="project" value="TreeGrafter"/>
</dbReference>
<keyword evidence="3" id="KW-0804">Transcription</keyword>
<dbReference type="Pfam" id="PF09339">
    <property type="entry name" value="HTH_IclR"/>
    <property type="match status" value="1"/>
</dbReference>
<dbReference type="SUPFAM" id="SSF55781">
    <property type="entry name" value="GAF domain-like"/>
    <property type="match status" value="1"/>
</dbReference>
<evidence type="ECO:0000256" key="3">
    <source>
        <dbReference type="ARBA" id="ARBA00023163"/>
    </source>
</evidence>
<dbReference type="GO" id="GO:0045892">
    <property type="term" value="P:negative regulation of DNA-templated transcription"/>
    <property type="evidence" value="ECO:0007669"/>
    <property type="project" value="TreeGrafter"/>
</dbReference>
<feature type="domain" description="HTH iclR-type" evidence="4">
    <location>
        <begin position="4"/>
        <end position="65"/>
    </location>
</feature>
<accession>K6XAZ7</accession>
<evidence type="ECO:0000259" key="4">
    <source>
        <dbReference type="PROSITE" id="PS51077"/>
    </source>
</evidence>
<dbReference type="Pfam" id="PF01614">
    <property type="entry name" value="IclR_C"/>
    <property type="match status" value="1"/>
</dbReference>
<dbReference type="PROSITE" id="PS51077">
    <property type="entry name" value="HTH_ICLR"/>
    <property type="match status" value="1"/>
</dbReference>
<dbReference type="STRING" id="1184609.KILIM_030_00360"/>
<dbReference type="SUPFAM" id="SSF46785">
    <property type="entry name" value="Winged helix' DNA-binding domain"/>
    <property type="match status" value="1"/>
</dbReference>
<dbReference type="InterPro" id="IPR036390">
    <property type="entry name" value="WH_DNA-bd_sf"/>
</dbReference>
<dbReference type="Gene3D" id="3.30.450.40">
    <property type="match status" value="1"/>
</dbReference>
<dbReference type="Gene3D" id="1.10.10.10">
    <property type="entry name" value="Winged helix-like DNA-binding domain superfamily/Winged helix DNA-binding domain"/>
    <property type="match status" value="1"/>
</dbReference>